<gene>
    <name evidence="3" type="ORF">KVP70_01245</name>
    <name evidence="4" type="ORF">L1274_000331</name>
</gene>
<dbReference type="EMBL" id="JAHTGR010000001">
    <property type="protein sequence ID" value="MBV6319545.1"/>
    <property type="molecule type" value="Genomic_DNA"/>
</dbReference>
<name>A0AA41H4J5_9BURK</name>
<dbReference type="Proteomes" id="UP001162889">
    <property type="component" value="Unassembled WGS sequence"/>
</dbReference>
<dbReference type="AlphaFoldDB" id="A0AA41H4J5"/>
<evidence type="ECO:0000259" key="2">
    <source>
        <dbReference type="Pfam" id="PF24828"/>
    </source>
</evidence>
<sequence length="142" mass="16239">MRLEPIALGDCEGAVHHFHFRVRFLGDLVSVEAFELDDGVPAGYQFQQLGDPRDELLAIVGRLIQKMRRTLAVKHITNGSFGLSIIDQCVRGHIEWDDQTAGQQPMAIIDGRPVRWEELGKMLMTFEGWQFKLEIFDRSDEL</sequence>
<dbReference type="RefSeq" id="WP_217940201.1">
    <property type="nucleotide sequence ID" value="NZ_JAHTGR010000001.1"/>
</dbReference>
<dbReference type="EMBL" id="JALJZU010000001">
    <property type="protein sequence ID" value="MCP2006643.1"/>
    <property type="molecule type" value="Genomic_DNA"/>
</dbReference>
<feature type="domain" description="DUF7686" evidence="1">
    <location>
        <begin position="4"/>
        <end position="72"/>
    </location>
</feature>
<organism evidence="3 5">
    <name type="scientific">Duganella violaceipulchra</name>
    <dbReference type="NCBI Taxonomy" id="2849652"/>
    <lineage>
        <taxon>Bacteria</taxon>
        <taxon>Pseudomonadati</taxon>
        <taxon>Pseudomonadota</taxon>
        <taxon>Betaproteobacteria</taxon>
        <taxon>Burkholderiales</taxon>
        <taxon>Oxalobacteraceae</taxon>
        <taxon>Telluria group</taxon>
        <taxon>Duganella</taxon>
    </lineage>
</organism>
<dbReference type="InterPro" id="IPR056103">
    <property type="entry name" value="DUF7686"/>
</dbReference>
<evidence type="ECO:0000313" key="4">
    <source>
        <dbReference type="EMBL" id="MCP2006643.1"/>
    </source>
</evidence>
<dbReference type="Proteomes" id="UP001155901">
    <property type="component" value="Unassembled WGS sequence"/>
</dbReference>
<comment type="caution">
    <text evidence="3">The sequence shown here is derived from an EMBL/GenBank/DDBJ whole genome shotgun (WGS) entry which is preliminary data.</text>
</comment>
<keyword evidence="6" id="KW-1185">Reference proteome</keyword>
<dbReference type="Pfam" id="PF24735">
    <property type="entry name" value="DUF7686"/>
    <property type="match status" value="1"/>
</dbReference>
<reference evidence="3" key="1">
    <citation type="submission" date="2021-07" db="EMBL/GenBank/DDBJ databases">
        <title>Characterization of violacein-producing bacteria and related species.</title>
        <authorList>
            <person name="Wilson H.S."/>
            <person name="De Leon M.E."/>
        </authorList>
    </citation>
    <scope>NUCLEOTIDE SEQUENCE</scope>
    <source>
        <strain evidence="3">HSC-15S17</strain>
    </source>
</reference>
<evidence type="ECO:0000259" key="1">
    <source>
        <dbReference type="Pfam" id="PF24735"/>
    </source>
</evidence>
<dbReference type="Pfam" id="PF24828">
    <property type="entry name" value="DUF7713"/>
    <property type="match status" value="1"/>
</dbReference>
<feature type="domain" description="DUF7713" evidence="2">
    <location>
        <begin position="75"/>
        <end position="140"/>
    </location>
</feature>
<evidence type="ECO:0000313" key="6">
    <source>
        <dbReference type="Proteomes" id="UP001162889"/>
    </source>
</evidence>
<reference evidence="4" key="2">
    <citation type="submission" date="2022-03" db="EMBL/GenBank/DDBJ databases">
        <title>Genome Encyclopedia of Bacteria and Archaea VI: Functional Genomics of Type Strains.</title>
        <authorList>
            <person name="Whitman W."/>
        </authorList>
    </citation>
    <scope>NUCLEOTIDE SEQUENCE</scope>
    <source>
        <strain evidence="4">HSC-15S17</strain>
    </source>
</reference>
<protein>
    <submittedName>
        <fullName evidence="3">Uncharacterized protein</fullName>
    </submittedName>
</protein>
<evidence type="ECO:0000313" key="5">
    <source>
        <dbReference type="Proteomes" id="UP001155901"/>
    </source>
</evidence>
<dbReference type="InterPro" id="IPR056130">
    <property type="entry name" value="DUF7713"/>
</dbReference>
<evidence type="ECO:0000313" key="3">
    <source>
        <dbReference type="EMBL" id="MBV6319545.1"/>
    </source>
</evidence>
<proteinExistence type="predicted"/>
<accession>A0AA41H4J5</accession>